<keyword evidence="6" id="KW-0050">Antiport</keyword>
<keyword evidence="8 13" id="KW-0812">Transmembrane</keyword>
<reference evidence="14 15" key="1">
    <citation type="submission" date="2021-01" db="EMBL/GenBank/DDBJ databases">
        <title>Whole genome shotgun sequence of Actinoplanes durhamensis NBRC 14914.</title>
        <authorList>
            <person name="Komaki H."/>
            <person name="Tamura T."/>
        </authorList>
    </citation>
    <scope>NUCLEOTIDE SEQUENCE [LARGE SCALE GENOMIC DNA]</scope>
    <source>
        <strain evidence="14 15">NBRC 14914</strain>
    </source>
</reference>
<evidence type="ECO:0000256" key="12">
    <source>
        <dbReference type="ARBA" id="ARBA00031636"/>
    </source>
</evidence>
<feature type="transmembrane region" description="Helical" evidence="13">
    <location>
        <begin position="267"/>
        <end position="287"/>
    </location>
</feature>
<evidence type="ECO:0000256" key="5">
    <source>
        <dbReference type="ARBA" id="ARBA00022448"/>
    </source>
</evidence>
<evidence type="ECO:0000256" key="9">
    <source>
        <dbReference type="ARBA" id="ARBA00022989"/>
    </source>
</evidence>
<comment type="similarity">
    <text evidence="3">Belongs to the multi antimicrobial extrusion (MATE) (TC 2.A.66.1) family.</text>
</comment>
<evidence type="ECO:0000256" key="10">
    <source>
        <dbReference type="ARBA" id="ARBA00023065"/>
    </source>
</evidence>
<feature type="transmembrane region" description="Helical" evidence="13">
    <location>
        <begin position="129"/>
        <end position="152"/>
    </location>
</feature>
<evidence type="ECO:0000256" key="8">
    <source>
        <dbReference type="ARBA" id="ARBA00022692"/>
    </source>
</evidence>
<dbReference type="Pfam" id="PF01554">
    <property type="entry name" value="MatE"/>
    <property type="match status" value="2"/>
</dbReference>
<keyword evidence="15" id="KW-1185">Reference proteome</keyword>
<feature type="transmembrane region" description="Helical" evidence="13">
    <location>
        <begin position="412"/>
        <end position="430"/>
    </location>
</feature>
<keyword evidence="7" id="KW-1003">Cell membrane</keyword>
<dbReference type="Proteomes" id="UP000637628">
    <property type="component" value="Unassembled WGS sequence"/>
</dbReference>
<feature type="transmembrane region" description="Helical" evidence="13">
    <location>
        <begin position="88"/>
        <end position="109"/>
    </location>
</feature>
<evidence type="ECO:0000313" key="15">
    <source>
        <dbReference type="Proteomes" id="UP000637628"/>
    </source>
</evidence>
<dbReference type="RefSeq" id="WP_203725779.1">
    <property type="nucleotide sequence ID" value="NZ_BAAATX010000002.1"/>
</dbReference>
<evidence type="ECO:0000256" key="1">
    <source>
        <dbReference type="ARBA" id="ARBA00003408"/>
    </source>
</evidence>
<feature type="transmembrane region" description="Helical" evidence="13">
    <location>
        <begin position="382"/>
        <end position="400"/>
    </location>
</feature>
<name>A0ABQ3YRJ6_9ACTN</name>
<accession>A0ABQ3YRJ6</accession>
<keyword evidence="11 13" id="KW-0472">Membrane</keyword>
<comment type="subcellular location">
    <subcellularLocation>
        <location evidence="2">Cell membrane</location>
        <topology evidence="2">Multi-pass membrane protein</topology>
    </subcellularLocation>
</comment>
<feature type="transmembrane region" description="Helical" evidence="13">
    <location>
        <begin position="164"/>
        <end position="183"/>
    </location>
</feature>
<evidence type="ECO:0000256" key="13">
    <source>
        <dbReference type="SAM" id="Phobius"/>
    </source>
</evidence>
<gene>
    <name evidence="14" type="ORF">Adu01nite_14950</name>
</gene>
<feature type="transmembrane region" description="Helical" evidence="13">
    <location>
        <begin position="315"/>
        <end position="336"/>
    </location>
</feature>
<evidence type="ECO:0000256" key="2">
    <source>
        <dbReference type="ARBA" id="ARBA00004651"/>
    </source>
</evidence>
<feature type="transmembrane region" description="Helical" evidence="13">
    <location>
        <begin position="56"/>
        <end position="76"/>
    </location>
</feature>
<evidence type="ECO:0000256" key="6">
    <source>
        <dbReference type="ARBA" id="ARBA00022449"/>
    </source>
</evidence>
<dbReference type="PIRSF" id="PIRSF006603">
    <property type="entry name" value="DinF"/>
    <property type="match status" value="1"/>
</dbReference>
<evidence type="ECO:0000256" key="3">
    <source>
        <dbReference type="ARBA" id="ARBA00010199"/>
    </source>
</evidence>
<dbReference type="EMBL" id="BOML01000013">
    <property type="protein sequence ID" value="GIE00145.1"/>
    <property type="molecule type" value="Genomic_DNA"/>
</dbReference>
<feature type="transmembrane region" description="Helical" evidence="13">
    <location>
        <begin position="12"/>
        <end position="36"/>
    </location>
</feature>
<comment type="function">
    <text evidence="1">Multidrug efflux pump.</text>
</comment>
<feature type="transmembrane region" description="Helical" evidence="13">
    <location>
        <begin position="189"/>
        <end position="213"/>
    </location>
</feature>
<dbReference type="PANTHER" id="PTHR43298:SF2">
    <property type="entry name" value="FMN_FAD EXPORTER YEEO-RELATED"/>
    <property type="match status" value="1"/>
</dbReference>
<dbReference type="PANTHER" id="PTHR43298">
    <property type="entry name" value="MULTIDRUG RESISTANCE PROTEIN NORM-RELATED"/>
    <property type="match status" value="1"/>
</dbReference>
<dbReference type="NCBIfam" id="TIGR00797">
    <property type="entry name" value="matE"/>
    <property type="match status" value="1"/>
</dbReference>
<feature type="transmembrane region" description="Helical" evidence="13">
    <location>
        <begin position="234"/>
        <end position="261"/>
    </location>
</feature>
<dbReference type="InterPro" id="IPR002528">
    <property type="entry name" value="MATE_fam"/>
</dbReference>
<dbReference type="InterPro" id="IPR050222">
    <property type="entry name" value="MATE_MdtK"/>
</dbReference>
<keyword evidence="5" id="KW-0813">Transport</keyword>
<sequence length="442" mass="45222">MSSIVESRRALLGLTVPVYCELLSGVVAGIIDTAWVARLGEAAVGAVAVASTLENVLLGVILMVNIGTTVLIADALGGGRRGELAVAVRAAASLWLVITPIVAAGGFLLRDEVAGLLVGGDGEVHRLAVAFFAISLPGVAVFYAQNVIDGIFKGTGDTRTPMRMAILANGCILVLDPLLIYGIGPLPELGVRGAALGMLLGRAVALGVALTLLRRRLMTGAPAGPGLAAAMARILGVGLPASGEFVLRMGIGATLIGIVARFGAEPLAAYGIGTKVILFVTMAFYAFRQAGGIMVARARGSGGNEDRLIGQQSRLLATVTGAVAGLLLAVSGRAVLGVFSSDPAVLDSGATLFWYLWPYLILLAGVIALGGVFMGGGQTRSLLAVTVFGACVQIPSAYALSSVPVLGVQGVWLSMVIGTGAQYAVTHILFRRTHDESRQAGR</sequence>
<feature type="transmembrane region" description="Helical" evidence="13">
    <location>
        <begin position="356"/>
        <end position="375"/>
    </location>
</feature>
<keyword evidence="9 13" id="KW-1133">Transmembrane helix</keyword>
<keyword evidence="10" id="KW-0406">Ion transport</keyword>
<evidence type="ECO:0000256" key="4">
    <source>
        <dbReference type="ARBA" id="ARBA00020268"/>
    </source>
</evidence>
<organism evidence="14 15">
    <name type="scientific">Paractinoplanes durhamensis</name>
    <dbReference type="NCBI Taxonomy" id="113563"/>
    <lineage>
        <taxon>Bacteria</taxon>
        <taxon>Bacillati</taxon>
        <taxon>Actinomycetota</taxon>
        <taxon>Actinomycetes</taxon>
        <taxon>Micromonosporales</taxon>
        <taxon>Micromonosporaceae</taxon>
        <taxon>Paractinoplanes</taxon>
    </lineage>
</organism>
<evidence type="ECO:0000256" key="7">
    <source>
        <dbReference type="ARBA" id="ARBA00022475"/>
    </source>
</evidence>
<protein>
    <recommendedName>
        <fullName evidence="4">Probable multidrug resistance protein NorM</fullName>
    </recommendedName>
    <alternativeName>
        <fullName evidence="12">Multidrug-efflux transporter</fullName>
    </alternativeName>
</protein>
<evidence type="ECO:0000256" key="11">
    <source>
        <dbReference type="ARBA" id="ARBA00023136"/>
    </source>
</evidence>
<dbReference type="InterPro" id="IPR048279">
    <property type="entry name" value="MdtK-like"/>
</dbReference>
<comment type="caution">
    <text evidence="14">The sequence shown here is derived from an EMBL/GenBank/DDBJ whole genome shotgun (WGS) entry which is preliminary data.</text>
</comment>
<evidence type="ECO:0000313" key="14">
    <source>
        <dbReference type="EMBL" id="GIE00145.1"/>
    </source>
</evidence>
<proteinExistence type="inferred from homology"/>